<keyword evidence="1" id="KW-0175">Coiled coil</keyword>
<protein>
    <submittedName>
        <fullName evidence="2">Uncharacterized protein</fullName>
    </submittedName>
</protein>
<organism evidence="2 3">
    <name type="scientific">Dolichospermum planctonicum</name>
    <dbReference type="NCBI Taxonomy" id="136072"/>
    <lineage>
        <taxon>Bacteria</taxon>
        <taxon>Bacillati</taxon>
        <taxon>Cyanobacteriota</taxon>
        <taxon>Cyanophyceae</taxon>
        <taxon>Nostocales</taxon>
        <taxon>Aphanizomenonaceae</taxon>
        <taxon>Dolichospermum</taxon>
    </lineage>
</organism>
<dbReference type="AlphaFoldDB" id="A0A480ACE0"/>
<reference evidence="3" key="1">
    <citation type="submission" date="2019-02" db="EMBL/GenBank/DDBJ databases">
        <title>Draft genome sequence of Dolichospermum planctonicum NIES-80.</title>
        <authorList>
            <person name="Yamaguchi H."/>
            <person name="Suzuki S."/>
            <person name="Kawachi M."/>
        </authorList>
    </citation>
    <scope>NUCLEOTIDE SEQUENCE [LARGE SCALE GENOMIC DNA]</scope>
    <source>
        <strain evidence="3">NIES-80</strain>
    </source>
</reference>
<sequence>MSPENNGGAKIEARSPKPSIDLVTLVELLTKAIPPKNNSGTTDKLHPDYRPAFAFDADKNRLRICTSAVMRRFFGNKDFKAAFDPNKGAGFVQDLLTSGYGLRMRIGGTLKEDNRDRLPKALDQLILAIDAALPPETQLSALLLNEPGERIQELAQKTGASFQNKAHNATLVPIAFPNQDTQNNPENKPIAKVISASETIDADNYFTRMSSAVQEYLENQELEADEIETSLDALKAENTRLGSQLNRFLTFLDDEALARVRLLITLRIMEAISKFSPTKYELIRKYVQRVKTFFDAAKEDIFEVDLSADFGTGGQFKLSESLQTANFYFCLPVWPESEAQIFEEKTINQEKTSFGVVREVSYHFRINGQNPTAGKSAFEARLDKIEKELELDNEDSFFDPKTVTRSLSQLIFLAVVVPSQIIESVTVKNFSSSVQQLLEHLKNGGKNAVKELIVKLRDCANTMKTIASNLIEVINTKSEKIISQVQSESSQQFICVKSGIFEWSRLTAGASENLLVGSENPGRETVEWFKHIEVCDTPETPGLLFSVEVNTQLSEHNLITKGNPYSIQVQRILSEHLLQIIWCPFSFSKENDKWTYKPSEDTPKAQGWSLPAVIFLEYDVNNLTRQEKGKRGEENKQYHAAVVAAFEVLVYCCLWHIINKLKQEVNDDFTTLMLRLQEQGKESDDKDGDSYVYAAAQTLEAILAEDTNIRMQGIVLKNLDKENKNTQYVKKNIFNALLSAFPIVTSTPKPPTVLKIGLISYSTRPCDESSSLNTDEKSYLFLTQSYIATAVNRPFSGYQIKAERTQSDIVDTPENLRKQRLVQEEIRYLENQGCEHIILLSHAYGSRRFNRVADYNAGLTPKEFLEDISQTFPDLTIYTLLRDVFPATRLYKREKNQAGFEILQAGDYTNFLSSVEKISTRQLIPVYTFATLYSIQEKQRPQAQENQRPQSGFCVYFLMSDQRVSDFNWSERARQNLTVPEPNTSNIHPCLISVLRGLHFIEAEKGVQNGQFLPILDPFPWISPKTVEAAGDVRILHSRRGGKVYLSYPALLTHVSQVLHRRK</sequence>
<dbReference type="Proteomes" id="UP000299367">
    <property type="component" value="Unassembled WGS sequence"/>
</dbReference>
<feature type="coiled-coil region" evidence="1">
    <location>
        <begin position="217"/>
        <end position="244"/>
    </location>
</feature>
<gene>
    <name evidence="2" type="ORF">NIES80_23540</name>
</gene>
<proteinExistence type="predicted"/>
<name>A0A480ACE0_9CYAN</name>
<dbReference type="EMBL" id="BJCF01000024">
    <property type="protein sequence ID" value="GCL42647.1"/>
    <property type="molecule type" value="Genomic_DNA"/>
</dbReference>
<evidence type="ECO:0000313" key="2">
    <source>
        <dbReference type="EMBL" id="GCL42647.1"/>
    </source>
</evidence>
<comment type="caution">
    <text evidence="2">The sequence shown here is derived from an EMBL/GenBank/DDBJ whole genome shotgun (WGS) entry which is preliminary data.</text>
</comment>
<dbReference type="OrthoDB" id="5562494at2"/>
<accession>A0A480ACE0</accession>
<evidence type="ECO:0000256" key="1">
    <source>
        <dbReference type="SAM" id="Coils"/>
    </source>
</evidence>
<dbReference type="RefSeq" id="WP_137908226.1">
    <property type="nucleotide sequence ID" value="NZ_BJCF01000024.1"/>
</dbReference>
<evidence type="ECO:0000313" key="3">
    <source>
        <dbReference type="Proteomes" id="UP000299367"/>
    </source>
</evidence>